<dbReference type="HOGENOM" id="CLU_151309_1_0_12"/>
<sequence length="120" mass="14085">MHRTLKQETALPPRSSLKEQQEAFDRFRIEYNLERPHEALEYKTPEKIYIPSERVFPIRIPEIAYATNIVVETVLDDGTAKYGPYRIFFGSPLIGERVGFEEVTERLCKIYFTNAVLWVC</sequence>
<evidence type="ECO:0000313" key="3">
    <source>
        <dbReference type="EMBL" id="ABJ77581.1"/>
    </source>
</evidence>
<dbReference type="InterPro" id="IPR001584">
    <property type="entry name" value="Integrase_cat-core"/>
</dbReference>
<dbReference type="AlphaFoldDB" id="Q04ND9"/>
<dbReference type="GO" id="GO:0015074">
    <property type="term" value="P:DNA integration"/>
    <property type="evidence" value="ECO:0007669"/>
    <property type="project" value="InterPro"/>
</dbReference>
<feature type="domain" description="Integrase catalytic" evidence="1">
    <location>
        <begin position="1"/>
        <end position="45"/>
    </location>
</feature>
<dbReference type="Proteomes" id="UP000000656">
    <property type="component" value="Chromosome 2"/>
</dbReference>
<dbReference type="KEGG" id="lbj:LBJ_1406"/>
<dbReference type="KEGG" id="lbj:LBJ_4199"/>
<evidence type="ECO:0000313" key="2">
    <source>
        <dbReference type="EMBL" id="ABJ75983.1"/>
    </source>
</evidence>
<gene>
    <name evidence="2" type="ordered locus">LBJ_1406</name>
    <name evidence="3" type="ordered locus">LBJ_4199</name>
</gene>
<proteinExistence type="predicted"/>
<dbReference type="Proteomes" id="UP000000656">
    <property type="component" value="Chromosome 1"/>
</dbReference>
<accession>Q04ND9</accession>
<name>Q04ND9_LEPBJ</name>
<evidence type="ECO:0000313" key="4">
    <source>
        <dbReference type="Proteomes" id="UP000000656"/>
    </source>
</evidence>
<dbReference type="Pfam" id="PF13683">
    <property type="entry name" value="rve_3"/>
    <property type="match status" value="1"/>
</dbReference>
<dbReference type="EMBL" id="CP000351">
    <property type="protein sequence ID" value="ABJ77581.1"/>
    <property type="molecule type" value="Genomic_DNA"/>
</dbReference>
<evidence type="ECO:0000259" key="1">
    <source>
        <dbReference type="Pfam" id="PF13683"/>
    </source>
</evidence>
<reference evidence="3 4" key="1">
    <citation type="journal article" date="2006" name="Proc. Natl. Acad. Sci. U.S.A.">
        <title>Genome reduction in Leptospira borgpetersenii reflects limited transmission potential.</title>
        <authorList>
            <person name="Bulach D.M."/>
            <person name="Zuerner R.L."/>
            <person name="Wilson P."/>
            <person name="Seemann T."/>
            <person name="McGrath A."/>
            <person name="Cullen P.A."/>
            <person name="Davis J."/>
            <person name="Johnson M."/>
            <person name="Kuczek E."/>
            <person name="Alt D.P."/>
            <person name="Peterson-Burch B."/>
            <person name="Coppel R.L."/>
            <person name="Rood J.I."/>
            <person name="Davies J.K."/>
            <person name="Adler B."/>
        </authorList>
    </citation>
    <scope>NUCLEOTIDE SEQUENCE [LARGE SCALE GENOMIC DNA]</scope>
    <source>
        <strain evidence="3 4">JB197</strain>
    </source>
</reference>
<dbReference type="EMBL" id="CP000350">
    <property type="protein sequence ID" value="ABJ75983.1"/>
    <property type="molecule type" value="Genomic_DNA"/>
</dbReference>
<organism evidence="3 4">
    <name type="scientific">Leptospira borgpetersenii serovar Hardjo-bovis (strain JB197)</name>
    <dbReference type="NCBI Taxonomy" id="355277"/>
    <lineage>
        <taxon>Bacteria</taxon>
        <taxon>Pseudomonadati</taxon>
        <taxon>Spirochaetota</taxon>
        <taxon>Spirochaetia</taxon>
        <taxon>Leptospirales</taxon>
        <taxon>Leptospiraceae</taxon>
        <taxon>Leptospira</taxon>
    </lineage>
</organism>
<protein>
    <recommendedName>
        <fullName evidence="1">Integrase catalytic domain-containing protein</fullName>
    </recommendedName>
</protein>